<dbReference type="AlphaFoldDB" id="A0A383AUZ2"/>
<protein>
    <submittedName>
        <fullName evidence="1">Uncharacterized protein</fullName>
    </submittedName>
</protein>
<organism evidence="1">
    <name type="scientific">marine metagenome</name>
    <dbReference type="NCBI Taxonomy" id="408172"/>
    <lineage>
        <taxon>unclassified sequences</taxon>
        <taxon>metagenomes</taxon>
        <taxon>ecological metagenomes</taxon>
    </lineage>
</organism>
<dbReference type="EMBL" id="UINC01195080">
    <property type="protein sequence ID" value="SVE11484.1"/>
    <property type="molecule type" value="Genomic_DNA"/>
</dbReference>
<gene>
    <name evidence="1" type="ORF">METZ01_LOCUS464338</name>
</gene>
<feature type="non-terminal residue" evidence="1">
    <location>
        <position position="131"/>
    </location>
</feature>
<proteinExistence type="predicted"/>
<accession>A0A383AUZ2</accession>
<evidence type="ECO:0000313" key="1">
    <source>
        <dbReference type="EMBL" id="SVE11484.1"/>
    </source>
</evidence>
<name>A0A383AUZ2_9ZZZZ</name>
<sequence>MSVILGNHGTPPIIIGRLRGLNSAAELNLSIQRLLSSVLGRAGTCKRESNLGDPRAVSRWLIGRWRRLVPAAVIVLSAGAGLAQQTYKEAPELAALVAKGELPPVAHRLPAVPLVVEPYEEVGQYGGSWLR</sequence>
<reference evidence="1" key="1">
    <citation type="submission" date="2018-05" db="EMBL/GenBank/DDBJ databases">
        <authorList>
            <person name="Lanie J.A."/>
            <person name="Ng W.-L."/>
            <person name="Kazmierczak K.M."/>
            <person name="Andrzejewski T.M."/>
            <person name="Davidsen T.M."/>
            <person name="Wayne K.J."/>
            <person name="Tettelin H."/>
            <person name="Glass J.I."/>
            <person name="Rusch D."/>
            <person name="Podicherti R."/>
            <person name="Tsui H.-C.T."/>
            <person name="Winkler M.E."/>
        </authorList>
    </citation>
    <scope>NUCLEOTIDE SEQUENCE</scope>
</reference>